<dbReference type="CDD" id="cd06261">
    <property type="entry name" value="TM_PBP2"/>
    <property type="match status" value="1"/>
</dbReference>
<dbReference type="PROSITE" id="PS50928">
    <property type="entry name" value="ABC_TM1"/>
    <property type="match status" value="1"/>
</dbReference>
<comment type="similarity">
    <text evidence="7">Belongs to the binding-protein-dependent transport system permease family.</text>
</comment>
<dbReference type="Pfam" id="PF00528">
    <property type="entry name" value="BPD_transp_1"/>
    <property type="match status" value="1"/>
</dbReference>
<evidence type="ECO:0000256" key="2">
    <source>
        <dbReference type="ARBA" id="ARBA00022448"/>
    </source>
</evidence>
<keyword evidence="3" id="KW-1003">Cell membrane</keyword>
<keyword evidence="4 7" id="KW-0812">Transmembrane</keyword>
<keyword evidence="2 7" id="KW-0813">Transport</keyword>
<dbReference type="PANTHER" id="PTHR43744">
    <property type="entry name" value="ABC TRANSPORTER PERMEASE PROTEIN MG189-RELATED-RELATED"/>
    <property type="match status" value="1"/>
</dbReference>
<dbReference type="Proteomes" id="UP000095003">
    <property type="component" value="Unassembled WGS sequence"/>
</dbReference>
<dbReference type="PANTHER" id="PTHR43744:SF9">
    <property type="entry name" value="POLYGALACTURONAN_RHAMNOGALACTURONAN TRANSPORT SYSTEM PERMEASE PROTEIN YTCP"/>
    <property type="match status" value="1"/>
</dbReference>
<feature type="transmembrane region" description="Helical" evidence="7">
    <location>
        <begin position="144"/>
        <end position="164"/>
    </location>
</feature>
<dbReference type="GO" id="GO:0005886">
    <property type="term" value="C:plasma membrane"/>
    <property type="evidence" value="ECO:0007669"/>
    <property type="project" value="UniProtKB-SubCell"/>
</dbReference>
<comment type="caution">
    <text evidence="9">The sequence shown here is derived from an EMBL/GenBank/DDBJ whole genome shotgun (WGS) entry which is preliminary data.</text>
</comment>
<sequence length="295" mass="33472">MKQKRSLRERGVIGIVVIYIIIILAAFITLYPFLYVIANSLSNPLNVIRRDVIVWPVNFSLTSYETLLKQKDVFMAYYNTIWYTVVGTLVNMILTIMAAYALSIKKFFLRNQISVFIAVTMFVSGGIIPSYIVVNRLGLYDTPWALIVPTAISAYNLIVARSFFESLPEELMESAHLDGANDLVILWKIIVPVSKPIISVLIIFYAVGHWNEYFNPMIYLKSRELKPIQLYLRDILVANQQATTSTGGSTGAERQYLFEALKFSTIVITTLPITIIYPFFQKHFVQGVMIGAVKS</sequence>
<gene>
    <name evidence="9" type="primary">lacG_6</name>
    <name evidence="9" type="ORF">BEH84_01635</name>
</gene>
<organism evidence="9 10">
    <name type="scientific">Eisenbergiella tayi</name>
    <dbReference type="NCBI Taxonomy" id="1432052"/>
    <lineage>
        <taxon>Bacteria</taxon>
        <taxon>Bacillati</taxon>
        <taxon>Bacillota</taxon>
        <taxon>Clostridia</taxon>
        <taxon>Lachnospirales</taxon>
        <taxon>Lachnospiraceae</taxon>
        <taxon>Eisenbergiella</taxon>
    </lineage>
</organism>
<dbReference type="SUPFAM" id="SSF161098">
    <property type="entry name" value="MetI-like"/>
    <property type="match status" value="1"/>
</dbReference>
<accession>A0A1E3AZ53</accession>
<protein>
    <submittedName>
        <fullName evidence="9">Lactose transport system permease protein LacG</fullName>
    </submittedName>
</protein>
<comment type="subcellular location">
    <subcellularLocation>
        <location evidence="1 7">Cell membrane</location>
        <topology evidence="1 7">Multi-pass membrane protein</topology>
    </subcellularLocation>
</comment>
<dbReference type="InterPro" id="IPR035906">
    <property type="entry name" value="MetI-like_sf"/>
</dbReference>
<dbReference type="InterPro" id="IPR000515">
    <property type="entry name" value="MetI-like"/>
</dbReference>
<proteinExistence type="inferred from homology"/>
<evidence type="ECO:0000256" key="5">
    <source>
        <dbReference type="ARBA" id="ARBA00022989"/>
    </source>
</evidence>
<evidence type="ECO:0000259" key="8">
    <source>
        <dbReference type="PROSITE" id="PS50928"/>
    </source>
</evidence>
<dbReference type="AlphaFoldDB" id="A0A1E3AZ53"/>
<name>A0A1E3AZ53_9FIRM</name>
<feature type="transmembrane region" description="Helical" evidence="7">
    <location>
        <begin position="81"/>
        <end position="101"/>
    </location>
</feature>
<evidence type="ECO:0000256" key="7">
    <source>
        <dbReference type="RuleBase" id="RU363032"/>
    </source>
</evidence>
<evidence type="ECO:0000313" key="9">
    <source>
        <dbReference type="EMBL" id="ODM13914.1"/>
    </source>
</evidence>
<keyword evidence="6 7" id="KW-0472">Membrane</keyword>
<dbReference type="RefSeq" id="WP_069156366.1">
    <property type="nucleotide sequence ID" value="NZ_DBGDOY010000031.1"/>
</dbReference>
<dbReference type="PATRIC" id="fig|1432052.3.peg.1788"/>
<dbReference type="GeneID" id="93300008"/>
<dbReference type="GO" id="GO:0055085">
    <property type="term" value="P:transmembrane transport"/>
    <property type="evidence" value="ECO:0007669"/>
    <property type="project" value="InterPro"/>
</dbReference>
<feature type="transmembrane region" description="Helical" evidence="7">
    <location>
        <begin position="260"/>
        <end position="280"/>
    </location>
</feature>
<evidence type="ECO:0000313" key="10">
    <source>
        <dbReference type="Proteomes" id="UP000095003"/>
    </source>
</evidence>
<dbReference type="Gene3D" id="1.10.3720.10">
    <property type="entry name" value="MetI-like"/>
    <property type="match status" value="1"/>
</dbReference>
<feature type="transmembrane region" description="Helical" evidence="7">
    <location>
        <begin position="12"/>
        <end position="37"/>
    </location>
</feature>
<evidence type="ECO:0000256" key="4">
    <source>
        <dbReference type="ARBA" id="ARBA00022692"/>
    </source>
</evidence>
<keyword evidence="5 7" id="KW-1133">Transmembrane helix</keyword>
<feature type="transmembrane region" description="Helical" evidence="7">
    <location>
        <begin position="113"/>
        <end position="132"/>
    </location>
</feature>
<feature type="transmembrane region" description="Helical" evidence="7">
    <location>
        <begin position="185"/>
        <end position="207"/>
    </location>
</feature>
<reference evidence="9 10" key="1">
    <citation type="submission" date="2016-07" db="EMBL/GenBank/DDBJ databases">
        <title>Characterization of isolates of Eisenbergiella tayi derived from blood cultures, using whole genome sequencing.</title>
        <authorList>
            <person name="Burdz T."/>
            <person name="Wiebe D."/>
            <person name="Huynh C."/>
            <person name="Bernard K."/>
        </authorList>
    </citation>
    <scope>NUCLEOTIDE SEQUENCE [LARGE SCALE GENOMIC DNA]</scope>
    <source>
        <strain evidence="9 10">NML 120489</strain>
    </source>
</reference>
<evidence type="ECO:0000256" key="3">
    <source>
        <dbReference type="ARBA" id="ARBA00022475"/>
    </source>
</evidence>
<evidence type="ECO:0000256" key="6">
    <source>
        <dbReference type="ARBA" id="ARBA00023136"/>
    </source>
</evidence>
<feature type="domain" description="ABC transmembrane type-1" evidence="8">
    <location>
        <begin position="77"/>
        <end position="277"/>
    </location>
</feature>
<dbReference type="EMBL" id="MCGI01000001">
    <property type="protein sequence ID" value="ODM13914.1"/>
    <property type="molecule type" value="Genomic_DNA"/>
</dbReference>
<evidence type="ECO:0000256" key="1">
    <source>
        <dbReference type="ARBA" id="ARBA00004651"/>
    </source>
</evidence>